<feature type="compositionally biased region" description="Polar residues" evidence="1">
    <location>
        <begin position="18"/>
        <end position="29"/>
    </location>
</feature>
<feature type="region of interest" description="Disordered" evidence="1">
    <location>
        <begin position="1"/>
        <end position="71"/>
    </location>
</feature>
<sequence>MTGASSPCNGDEWEYQPTMDSDSNETVASGEQVDPDFDVEFDEDIDSDFRTEFNETDPEFRTDPAERGEQS</sequence>
<feature type="compositionally biased region" description="Acidic residues" evidence="1">
    <location>
        <begin position="33"/>
        <end position="46"/>
    </location>
</feature>
<organism evidence="2 3">
    <name type="scientific">Haloarcula rubra</name>
    <dbReference type="NCBI Taxonomy" id="2487747"/>
    <lineage>
        <taxon>Archaea</taxon>
        <taxon>Methanobacteriati</taxon>
        <taxon>Methanobacteriota</taxon>
        <taxon>Stenosarchaea group</taxon>
        <taxon>Halobacteria</taxon>
        <taxon>Halobacteriales</taxon>
        <taxon>Haloarculaceae</taxon>
        <taxon>Haloarcula</taxon>
    </lineage>
</organism>
<evidence type="ECO:0000313" key="2">
    <source>
        <dbReference type="EMBL" id="MBX0325537.1"/>
    </source>
</evidence>
<keyword evidence="3" id="KW-1185">Reference proteome</keyword>
<proteinExistence type="predicted"/>
<comment type="caution">
    <text evidence="2">The sequence shown here is derived from an EMBL/GenBank/DDBJ whole genome shotgun (WGS) entry which is preliminary data.</text>
</comment>
<protein>
    <submittedName>
        <fullName evidence="2">Uncharacterized protein</fullName>
    </submittedName>
</protein>
<accession>A0AAW4PZB7</accession>
<evidence type="ECO:0000313" key="3">
    <source>
        <dbReference type="Proteomes" id="UP001430377"/>
    </source>
</evidence>
<dbReference type="RefSeq" id="WP_220620398.1">
    <property type="nucleotide sequence ID" value="NZ_RKLR01000015.1"/>
</dbReference>
<dbReference type="AlphaFoldDB" id="A0AAW4PZB7"/>
<dbReference type="Proteomes" id="UP001430377">
    <property type="component" value="Unassembled WGS sequence"/>
</dbReference>
<name>A0AAW4PZB7_9EURY</name>
<dbReference type="EMBL" id="RKLR01000015">
    <property type="protein sequence ID" value="MBX0325537.1"/>
    <property type="molecule type" value="Genomic_DNA"/>
</dbReference>
<feature type="compositionally biased region" description="Basic and acidic residues" evidence="1">
    <location>
        <begin position="47"/>
        <end position="71"/>
    </location>
</feature>
<gene>
    <name evidence="2" type="ORF">EGH21_21155</name>
</gene>
<reference evidence="2 3" key="1">
    <citation type="submission" date="2021-06" db="EMBL/GenBank/DDBJ databases">
        <title>Halomicroarcula sp. a new haloarchaeum isolated from saline soil.</title>
        <authorList>
            <person name="Duran-Viseras A."/>
            <person name="Sanchez-Porro C."/>
            <person name="Ventosa A."/>
        </authorList>
    </citation>
    <scope>NUCLEOTIDE SEQUENCE [LARGE SCALE GENOMIC DNA]</scope>
    <source>
        <strain evidence="2 3">F13</strain>
    </source>
</reference>
<evidence type="ECO:0000256" key="1">
    <source>
        <dbReference type="SAM" id="MobiDB-lite"/>
    </source>
</evidence>